<dbReference type="Proteomes" id="UP000246483">
    <property type="component" value="Unassembled WGS sequence"/>
</dbReference>
<gene>
    <name evidence="1" type="ORF">DFR36_1095</name>
</gene>
<accession>A0A317R7Z2</accession>
<dbReference type="InterPro" id="IPR029033">
    <property type="entry name" value="His_PPase_superfam"/>
</dbReference>
<evidence type="ECO:0000313" key="2">
    <source>
        <dbReference type="Proteomes" id="UP000246483"/>
    </source>
</evidence>
<dbReference type="AlphaFoldDB" id="A0A317R7Z2"/>
<dbReference type="SMART" id="SM00855">
    <property type="entry name" value="PGAM"/>
    <property type="match status" value="1"/>
</dbReference>
<dbReference type="InterPro" id="IPR013078">
    <property type="entry name" value="His_Pase_superF_clade-1"/>
</dbReference>
<sequence length="198" mass="21289">MVSRAAPRGARLWLVRHAAPEMAPGTCYGRLDVPACPQATQEAAHALDGALPAGVALGWHSPAARCAQLARALHSLRPDMALRADPRLAEMDFGRWEGQPWAALPRAELEVWAEQLHVHAPGGGEPLQRMLARVAEALAQARIARAAGDVLWITHAGVVRCVHWLLAHGGAPARAQDWPRQAPGYGRWTCVPLDPPPA</sequence>
<evidence type="ECO:0000313" key="1">
    <source>
        <dbReference type="EMBL" id="PWW43654.1"/>
    </source>
</evidence>
<organism evidence="1 2">
    <name type="scientific">Melaminivora alkalimesophila</name>
    <dbReference type="NCBI Taxonomy" id="1165852"/>
    <lineage>
        <taxon>Bacteria</taxon>
        <taxon>Pseudomonadati</taxon>
        <taxon>Pseudomonadota</taxon>
        <taxon>Betaproteobacteria</taxon>
        <taxon>Burkholderiales</taxon>
        <taxon>Comamonadaceae</taxon>
        <taxon>Melaminivora</taxon>
    </lineage>
</organism>
<protein>
    <submittedName>
        <fullName evidence="1">Alpha-ribazole phosphatase</fullName>
    </submittedName>
</protein>
<dbReference type="EMBL" id="QGUB01000009">
    <property type="protein sequence ID" value="PWW43654.1"/>
    <property type="molecule type" value="Genomic_DNA"/>
</dbReference>
<comment type="caution">
    <text evidence="1">The sequence shown here is derived from an EMBL/GenBank/DDBJ whole genome shotgun (WGS) entry which is preliminary data.</text>
</comment>
<name>A0A317R7Z2_9BURK</name>
<dbReference type="Gene3D" id="3.40.50.1240">
    <property type="entry name" value="Phosphoglycerate mutase-like"/>
    <property type="match status" value="1"/>
</dbReference>
<keyword evidence="2" id="KW-1185">Reference proteome</keyword>
<reference evidence="1 2" key="1">
    <citation type="submission" date="2018-05" db="EMBL/GenBank/DDBJ databases">
        <title>Genomic Encyclopedia of Type Strains, Phase IV (KMG-IV): sequencing the most valuable type-strain genomes for metagenomic binning, comparative biology and taxonomic classification.</title>
        <authorList>
            <person name="Goeker M."/>
        </authorList>
    </citation>
    <scope>NUCLEOTIDE SEQUENCE [LARGE SCALE GENOMIC DNA]</scope>
    <source>
        <strain evidence="1 2">DSM 26006</strain>
    </source>
</reference>
<dbReference type="Pfam" id="PF00300">
    <property type="entry name" value="His_Phos_1"/>
    <property type="match status" value="1"/>
</dbReference>
<proteinExistence type="predicted"/>
<dbReference type="SUPFAM" id="SSF53254">
    <property type="entry name" value="Phosphoglycerate mutase-like"/>
    <property type="match status" value="1"/>
</dbReference>